<dbReference type="Pfam" id="PF00246">
    <property type="entry name" value="Peptidase_M14"/>
    <property type="match status" value="1"/>
</dbReference>
<feature type="compositionally biased region" description="Pro residues" evidence="4">
    <location>
        <begin position="86"/>
        <end position="98"/>
    </location>
</feature>
<organism evidence="6 7">
    <name type="scientific">Symbiodinium natans</name>
    <dbReference type="NCBI Taxonomy" id="878477"/>
    <lineage>
        <taxon>Eukaryota</taxon>
        <taxon>Sar</taxon>
        <taxon>Alveolata</taxon>
        <taxon>Dinophyceae</taxon>
        <taxon>Suessiales</taxon>
        <taxon>Symbiodiniaceae</taxon>
        <taxon>Symbiodinium</taxon>
    </lineage>
</organism>
<accession>A0A812V4N7</accession>
<sequence>MGSEVLQDRLGFVDALKHDISSYLATGEEAPPGFPAPSGLKLADCLLEGRVLCYAKPVGEEPGDGEEGLSPLSGSPSSGGPQRPFGAPPPPGSIFWPPRPKYGDVLSAAGGWRYAAPEASSVPALPMSDSGSESDGCAGSDDGRPGSRLRKKPRARRETAKAQHEFGCSVPTRDLAEDLLEFTSCFESGNLRYVLFDKSAEEYLLFLDNDIRSRGHTQWFYFAVRNAKAGRLYRLRIVNMSKSKSLFRMGMRPLVWSELNARRAWSASKRTYEASLFDGVAGLWKPAGKDVRYYRTLPMPGSGGGSQHTLAFDYVFESKNDCVFFAYYVPYTYSMLRSFLTHATSDPITRVFCRLKSLAVTVGEARCDLLAISNPAVPKKMKKVVMVSSRVHPGESNASWLVHGLIGFLLSPCAEAQVLRDNFVWMVVPMLNPDGVISGNYRCGLCGMDLNRQWRSPHELLHSPVFKLKKLVAKSRSRLCTYLDLHGHSRKCGIFAYACGQFAEDDHRRFTVRMYPKLLSLLIPEFSMVSCRWTVGKGKRGTGRVVVAKDLGITNAYTIEASLWGSVDGKVTEEPAHSSDGEDLGASVCLFVFPGP</sequence>
<dbReference type="SUPFAM" id="SSF53187">
    <property type="entry name" value="Zn-dependent exopeptidases"/>
    <property type="match status" value="1"/>
</dbReference>
<dbReference type="PROSITE" id="PS52035">
    <property type="entry name" value="PEPTIDASE_M14"/>
    <property type="match status" value="1"/>
</dbReference>
<keyword evidence="7" id="KW-1185">Reference proteome</keyword>
<evidence type="ECO:0000313" key="7">
    <source>
        <dbReference type="Proteomes" id="UP000604046"/>
    </source>
</evidence>
<proteinExistence type="inferred from homology"/>
<evidence type="ECO:0000256" key="2">
    <source>
        <dbReference type="ARBA" id="ARBA00005988"/>
    </source>
</evidence>
<dbReference type="GO" id="GO:0004181">
    <property type="term" value="F:metallocarboxypeptidase activity"/>
    <property type="evidence" value="ECO:0007669"/>
    <property type="project" value="InterPro"/>
</dbReference>
<dbReference type="Gene3D" id="2.60.40.3120">
    <property type="match status" value="1"/>
</dbReference>
<evidence type="ECO:0000256" key="1">
    <source>
        <dbReference type="ARBA" id="ARBA00001947"/>
    </source>
</evidence>
<dbReference type="AlphaFoldDB" id="A0A812V4N7"/>
<dbReference type="Pfam" id="PF18027">
    <property type="entry name" value="Pepdidase_M14_N"/>
    <property type="match status" value="1"/>
</dbReference>
<comment type="similarity">
    <text evidence="2 3">Belongs to the peptidase M14 family.</text>
</comment>
<gene>
    <name evidence="6" type="primary">AGBL3</name>
    <name evidence="6" type="ORF">SNAT2548_LOCUS34659</name>
</gene>
<feature type="region of interest" description="Disordered" evidence="4">
    <location>
        <begin position="58"/>
        <end position="98"/>
    </location>
</feature>
<evidence type="ECO:0000256" key="3">
    <source>
        <dbReference type="PROSITE-ProRule" id="PRU01379"/>
    </source>
</evidence>
<feature type="domain" description="Peptidase M14" evidence="5">
    <location>
        <begin position="329"/>
        <end position="596"/>
    </location>
</feature>
<evidence type="ECO:0000313" key="6">
    <source>
        <dbReference type="EMBL" id="CAE7609655.1"/>
    </source>
</evidence>
<dbReference type="InterPro" id="IPR050821">
    <property type="entry name" value="Cytosolic_carboxypeptidase"/>
</dbReference>
<dbReference type="EMBL" id="CAJNDS010002822">
    <property type="protein sequence ID" value="CAE7609655.1"/>
    <property type="molecule type" value="Genomic_DNA"/>
</dbReference>
<feature type="compositionally biased region" description="Low complexity" evidence="4">
    <location>
        <begin position="68"/>
        <end position="85"/>
    </location>
</feature>
<dbReference type="Gene3D" id="3.40.630.10">
    <property type="entry name" value="Zn peptidases"/>
    <property type="match status" value="1"/>
</dbReference>
<evidence type="ECO:0000256" key="4">
    <source>
        <dbReference type="SAM" id="MobiDB-lite"/>
    </source>
</evidence>
<dbReference type="InterPro" id="IPR000834">
    <property type="entry name" value="Peptidase_M14"/>
</dbReference>
<dbReference type="Proteomes" id="UP000604046">
    <property type="component" value="Unassembled WGS sequence"/>
</dbReference>
<name>A0A812V4N7_9DINO</name>
<protein>
    <submittedName>
        <fullName evidence="6">AGBL3 protein</fullName>
    </submittedName>
</protein>
<comment type="cofactor">
    <cofactor evidence="1">
        <name>Zn(2+)</name>
        <dbReference type="ChEBI" id="CHEBI:29105"/>
    </cofactor>
</comment>
<reference evidence="6" key="1">
    <citation type="submission" date="2021-02" db="EMBL/GenBank/DDBJ databases">
        <authorList>
            <person name="Dougan E. K."/>
            <person name="Rhodes N."/>
            <person name="Thang M."/>
            <person name="Chan C."/>
        </authorList>
    </citation>
    <scope>NUCLEOTIDE SEQUENCE</scope>
</reference>
<dbReference type="GO" id="GO:0008270">
    <property type="term" value="F:zinc ion binding"/>
    <property type="evidence" value="ECO:0007669"/>
    <property type="project" value="InterPro"/>
</dbReference>
<dbReference type="PANTHER" id="PTHR12756:SF11">
    <property type="entry name" value="CYTOSOLIC CARBOXYPEPTIDASE 1"/>
    <property type="match status" value="1"/>
</dbReference>
<evidence type="ECO:0000259" key="5">
    <source>
        <dbReference type="PROSITE" id="PS52035"/>
    </source>
</evidence>
<dbReference type="OrthoDB" id="10253041at2759"/>
<dbReference type="InterPro" id="IPR040626">
    <property type="entry name" value="Pepdidase_M14_N"/>
</dbReference>
<dbReference type="PANTHER" id="PTHR12756">
    <property type="entry name" value="CYTOSOLIC CARBOXYPEPTIDASE"/>
    <property type="match status" value="1"/>
</dbReference>
<dbReference type="GO" id="GO:0006508">
    <property type="term" value="P:proteolysis"/>
    <property type="evidence" value="ECO:0007669"/>
    <property type="project" value="InterPro"/>
</dbReference>
<comment type="caution">
    <text evidence="6">The sequence shown here is derived from an EMBL/GenBank/DDBJ whole genome shotgun (WGS) entry which is preliminary data.</text>
</comment>
<feature type="region of interest" description="Disordered" evidence="4">
    <location>
        <begin position="120"/>
        <end position="163"/>
    </location>
</feature>
<feature type="active site" description="Proton donor/acceptor" evidence="3">
    <location>
        <position position="560"/>
    </location>
</feature>